<name>A0AAW2CSP0_9ROSI</name>
<keyword evidence="1" id="KW-0732">Signal</keyword>
<reference evidence="2 3" key="1">
    <citation type="submission" date="2024-01" db="EMBL/GenBank/DDBJ databases">
        <title>A telomere-to-telomere, gap-free genome of sweet tea (Lithocarpus litseifolius).</title>
        <authorList>
            <person name="Zhou J."/>
        </authorList>
    </citation>
    <scope>NUCLEOTIDE SEQUENCE [LARGE SCALE GENOMIC DNA]</scope>
    <source>
        <strain evidence="2">Zhou-2022a</strain>
        <tissue evidence="2">Leaf</tissue>
    </source>
</reference>
<protein>
    <submittedName>
        <fullName evidence="2">Uncharacterized protein</fullName>
    </submittedName>
</protein>
<feature type="chain" id="PRO_5043632251" evidence="1">
    <location>
        <begin position="21"/>
        <end position="66"/>
    </location>
</feature>
<evidence type="ECO:0000313" key="3">
    <source>
        <dbReference type="Proteomes" id="UP001459277"/>
    </source>
</evidence>
<dbReference type="EMBL" id="JAZDWU010000006">
    <property type="protein sequence ID" value="KAK9999555.1"/>
    <property type="molecule type" value="Genomic_DNA"/>
</dbReference>
<accession>A0AAW2CSP0</accession>
<feature type="non-terminal residue" evidence="2">
    <location>
        <position position="1"/>
    </location>
</feature>
<comment type="caution">
    <text evidence="2">The sequence shown here is derived from an EMBL/GenBank/DDBJ whole genome shotgun (WGS) entry which is preliminary data.</text>
</comment>
<organism evidence="2 3">
    <name type="scientific">Lithocarpus litseifolius</name>
    <dbReference type="NCBI Taxonomy" id="425828"/>
    <lineage>
        <taxon>Eukaryota</taxon>
        <taxon>Viridiplantae</taxon>
        <taxon>Streptophyta</taxon>
        <taxon>Embryophyta</taxon>
        <taxon>Tracheophyta</taxon>
        <taxon>Spermatophyta</taxon>
        <taxon>Magnoliopsida</taxon>
        <taxon>eudicotyledons</taxon>
        <taxon>Gunneridae</taxon>
        <taxon>Pentapetalae</taxon>
        <taxon>rosids</taxon>
        <taxon>fabids</taxon>
        <taxon>Fagales</taxon>
        <taxon>Fagaceae</taxon>
        <taxon>Lithocarpus</taxon>
    </lineage>
</organism>
<evidence type="ECO:0000313" key="2">
    <source>
        <dbReference type="EMBL" id="KAK9999555.1"/>
    </source>
</evidence>
<feature type="signal peptide" evidence="1">
    <location>
        <begin position="1"/>
        <end position="20"/>
    </location>
</feature>
<evidence type="ECO:0000256" key="1">
    <source>
        <dbReference type="SAM" id="SignalP"/>
    </source>
</evidence>
<keyword evidence="3" id="KW-1185">Reference proteome</keyword>
<gene>
    <name evidence="2" type="ORF">SO802_019158</name>
</gene>
<dbReference type="Proteomes" id="UP001459277">
    <property type="component" value="Unassembled WGS sequence"/>
</dbReference>
<sequence>IPRDIILWCTNLFFTGTCSSSLLWNKATWEICSMGRNTNYAHNMLLNDSDSDDDFEIIALLALEEE</sequence>
<proteinExistence type="predicted"/>
<dbReference type="AlphaFoldDB" id="A0AAW2CSP0"/>